<accession>A0A8H7DKN4</accession>
<keyword evidence="3" id="KW-1185">Reference proteome</keyword>
<dbReference type="OrthoDB" id="2833448at2759"/>
<dbReference type="AlphaFoldDB" id="A0A8H7DKN4"/>
<organism evidence="2 3">
    <name type="scientific">Mycena sanguinolenta</name>
    <dbReference type="NCBI Taxonomy" id="230812"/>
    <lineage>
        <taxon>Eukaryota</taxon>
        <taxon>Fungi</taxon>
        <taxon>Dikarya</taxon>
        <taxon>Basidiomycota</taxon>
        <taxon>Agaricomycotina</taxon>
        <taxon>Agaricomycetes</taxon>
        <taxon>Agaricomycetidae</taxon>
        <taxon>Agaricales</taxon>
        <taxon>Marasmiineae</taxon>
        <taxon>Mycenaceae</taxon>
        <taxon>Mycena</taxon>
    </lineage>
</organism>
<protein>
    <submittedName>
        <fullName evidence="2">F-box domain-containing protein</fullName>
    </submittedName>
</protein>
<dbReference type="Proteomes" id="UP000623467">
    <property type="component" value="Unassembled WGS sequence"/>
</dbReference>
<evidence type="ECO:0000256" key="1">
    <source>
        <dbReference type="SAM" id="MobiDB-lite"/>
    </source>
</evidence>
<evidence type="ECO:0000313" key="2">
    <source>
        <dbReference type="EMBL" id="KAF7376902.1"/>
    </source>
</evidence>
<dbReference type="Gene3D" id="1.20.1280.50">
    <property type="match status" value="1"/>
</dbReference>
<name>A0A8H7DKN4_9AGAR</name>
<dbReference type="SUPFAM" id="SSF52047">
    <property type="entry name" value="RNI-like"/>
    <property type="match status" value="1"/>
</dbReference>
<evidence type="ECO:0000313" key="3">
    <source>
        <dbReference type="Proteomes" id="UP000623467"/>
    </source>
</evidence>
<proteinExistence type="predicted"/>
<dbReference type="EMBL" id="JACAZH010000001">
    <property type="protein sequence ID" value="KAF7376902.1"/>
    <property type="molecule type" value="Genomic_DNA"/>
</dbReference>
<comment type="caution">
    <text evidence="2">The sequence shown here is derived from an EMBL/GenBank/DDBJ whole genome shotgun (WGS) entry which is preliminary data.</text>
</comment>
<feature type="region of interest" description="Disordered" evidence="1">
    <location>
        <begin position="362"/>
        <end position="383"/>
    </location>
</feature>
<reference evidence="2" key="1">
    <citation type="submission" date="2020-05" db="EMBL/GenBank/DDBJ databases">
        <title>Mycena genomes resolve the evolution of fungal bioluminescence.</title>
        <authorList>
            <person name="Tsai I.J."/>
        </authorList>
    </citation>
    <scope>NUCLEOTIDE SEQUENCE</scope>
    <source>
        <strain evidence="2">160909Yilan</strain>
    </source>
</reference>
<sequence length="383" mass="43685">MLNSMNVDRVRLSELKAQIAHLESSLSALRAEEALVQKRLNAYKYPILTLPNEITSEIFIHFLPVYPAAPPLIGVASPTCLTHVCRQWRDVALATPALWRAIEFVCHSNTEPEQIRLQPKQIQYISNVWIQRSKSCLLSIHLNIDELGVLDEIFPEPLAPATARWEHLKLRAPFSSLHKIDSSMPMLRSFDFVGSSYGSDNFTFDNVPRLRTVALHDTINIDLPWIHLIRLSLICVRVDECVRILGLTRNLLECSLIVRGGCEHEPDVVLPSLERLILEDEEWSPFEGILHLFIAPRLRTLDVMHGFLGSDPIDALESFISKSGCKLQEVRIHEDQTIGRAYERTLERYLRAFSSIPSFSFHRSRRGDHDDVSSDESDSYEGE</sequence>
<gene>
    <name evidence="2" type="ORF">MSAN_00107900</name>
</gene>
<feature type="compositionally biased region" description="Acidic residues" evidence="1">
    <location>
        <begin position="373"/>
        <end position="383"/>
    </location>
</feature>